<dbReference type="PANTHER" id="PTHR48062:SF52">
    <property type="entry name" value="RECEPTOR-LIKE PROTEIN 8-RELATED"/>
    <property type="match status" value="1"/>
</dbReference>
<keyword evidence="8 11" id="KW-1133">Transmembrane helix</keyword>
<reference evidence="14" key="1">
    <citation type="submission" date="2025-08" db="UniProtKB">
        <authorList>
            <consortium name="RefSeq"/>
        </authorList>
    </citation>
    <scope>IDENTIFICATION</scope>
</reference>
<dbReference type="Pfam" id="PF13855">
    <property type="entry name" value="LRR_8"/>
    <property type="match status" value="3"/>
</dbReference>
<evidence type="ECO:0000256" key="8">
    <source>
        <dbReference type="ARBA" id="ARBA00022989"/>
    </source>
</evidence>
<dbReference type="PANTHER" id="PTHR48062">
    <property type="entry name" value="RECEPTOR-LIKE PROTEIN 14"/>
    <property type="match status" value="1"/>
</dbReference>
<dbReference type="Pfam" id="PF00560">
    <property type="entry name" value="LRR_1"/>
    <property type="match status" value="5"/>
</dbReference>
<organism evidence="13 14">
    <name type="scientific">Dioscorea cayennensis subsp. rotundata</name>
    <name type="common">White Guinea yam</name>
    <name type="synonym">Dioscorea rotundata</name>
    <dbReference type="NCBI Taxonomy" id="55577"/>
    <lineage>
        <taxon>Eukaryota</taxon>
        <taxon>Viridiplantae</taxon>
        <taxon>Streptophyta</taxon>
        <taxon>Embryophyta</taxon>
        <taxon>Tracheophyta</taxon>
        <taxon>Spermatophyta</taxon>
        <taxon>Magnoliopsida</taxon>
        <taxon>Liliopsida</taxon>
        <taxon>Dioscoreales</taxon>
        <taxon>Dioscoreaceae</taxon>
        <taxon>Dioscorea</taxon>
    </lineage>
</organism>
<dbReference type="AlphaFoldDB" id="A0AB40AZ52"/>
<evidence type="ECO:0000256" key="7">
    <source>
        <dbReference type="ARBA" id="ARBA00022737"/>
    </source>
</evidence>
<keyword evidence="9 11" id="KW-0472">Membrane</keyword>
<dbReference type="PRINTS" id="PR00019">
    <property type="entry name" value="LEURICHRPT"/>
</dbReference>
<evidence type="ECO:0000256" key="9">
    <source>
        <dbReference type="ARBA" id="ARBA00023136"/>
    </source>
</evidence>
<dbReference type="FunFam" id="3.80.10.10:FF:000041">
    <property type="entry name" value="LRR receptor-like serine/threonine-protein kinase ERECTA"/>
    <property type="match status" value="3"/>
</dbReference>
<keyword evidence="7" id="KW-0677">Repeat</keyword>
<proteinExistence type="inferred from homology"/>
<evidence type="ECO:0000256" key="5">
    <source>
        <dbReference type="ARBA" id="ARBA00022692"/>
    </source>
</evidence>
<dbReference type="SUPFAM" id="SSF52058">
    <property type="entry name" value="L domain-like"/>
    <property type="match status" value="3"/>
</dbReference>
<evidence type="ECO:0000259" key="12">
    <source>
        <dbReference type="Pfam" id="PF08263"/>
    </source>
</evidence>
<dbReference type="Proteomes" id="UP001515500">
    <property type="component" value="Chromosome 3"/>
</dbReference>
<evidence type="ECO:0000256" key="4">
    <source>
        <dbReference type="ARBA" id="ARBA00022614"/>
    </source>
</evidence>
<sequence>MLFWMMLLVHHVLQEPTGCFACVEEERIALLDIKSVITDPFSSYTSWNKSSVDCCSWYGVHCSPTTKHVNRLVVTFAWESNRTLNVSLFHPFRELRSLILSSNDFNGCIPSDCFQSLAKLDNLRHLDLSSNKFYFINVSSATLKLSKLRYLDLSYNKLNESIVPYLVGLSSLKALYLSGNNMGGDLLLKGLGTLKNLEELSISENNLNGDIGLCLQNLLHLNYFDISYNQIRMPFPSTIIRNLTKLAYAFFSNNCFRGVISISDFANNTELKVLDFSNNNQLEVQFEHIGLMPSFQLDGIFLSNCIVNKGSSSIPMFLSTQYQIKYIDLSNNNLSGNIPTWLFQNKTDLLYLNLRNNSLTGPLIIPSRLKNLLWFDVSNNKLIGEIPVSIGYVIPSIGHLNMSDNFLQGVIPFSFKNLSQLNTLDLSNNRLCGQISNSIEYLDKLFVLDLAKNNFQGNMFKNNFNLTFLSSFIVNRNQLSGEIPSSICKMVELGTLDISENQLFGSLPNCMNNLIYLEVFHVGGNNLEGNIPSTFCGFQKLKSLDLSNNHFSGLVPSCFNLSSLLYLNLNDNNLTGPFPSAFFGNPLEVLDMGNNHFIGDIPNWIDTLQNLKIFSLKGNHFKGPIPEQICDLKYLRILDFSQNNLSEDIPPCVHNMGHNLASQYQFLEVVVIGIGGTIIPNVVKHFSSMPYDIALFWTSIVYIDFATKGRSYTYKGDIISYFSGLDLSCNKLVGRIPVDIGNMTWLQALNLSNNMLYGPIPNTLARLVEIESLDLSHNMLEGRIPSQLAELHFIESFSVAYNNLSGPTLGMVGQFSTFEEKSYEGNPYLCGPPLVKSCSNISSPQQNQVKDGHKNEETMEHLITIAIFVLGFIMGFWGWMALLFFKRSWRYSFFLGVDGYMEDIVDMARNLLAKIKSRL</sequence>
<gene>
    <name evidence="14" type="primary">LOC120256369</name>
</gene>
<dbReference type="InterPro" id="IPR003591">
    <property type="entry name" value="Leu-rich_rpt_typical-subtyp"/>
</dbReference>
<evidence type="ECO:0000256" key="6">
    <source>
        <dbReference type="ARBA" id="ARBA00022729"/>
    </source>
</evidence>
<feature type="domain" description="Leucine-rich repeat-containing N-terminal plant-type" evidence="12">
    <location>
        <begin position="25"/>
        <end position="63"/>
    </location>
</feature>
<dbReference type="InterPro" id="IPR051502">
    <property type="entry name" value="RLP_Defense_Trigger"/>
</dbReference>
<evidence type="ECO:0000256" key="3">
    <source>
        <dbReference type="ARBA" id="ARBA00022475"/>
    </source>
</evidence>
<comment type="similarity">
    <text evidence="2">Belongs to the RLP family.</text>
</comment>
<dbReference type="InterPro" id="IPR032675">
    <property type="entry name" value="LRR_dom_sf"/>
</dbReference>
<dbReference type="Gene3D" id="3.80.10.10">
    <property type="entry name" value="Ribonuclease Inhibitor"/>
    <property type="match status" value="4"/>
</dbReference>
<keyword evidence="13" id="KW-1185">Reference proteome</keyword>
<dbReference type="GO" id="GO:0005886">
    <property type="term" value="C:plasma membrane"/>
    <property type="evidence" value="ECO:0007669"/>
    <property type="project" value="UniProtKB-SubCell"/>
</dbReference>
<comment type="subcellular location">
    <subcellularLocation>
        <location evidence="1">Cell membrane</location>
        <topology evidence="1">Single-pass type I membrane protein</topology>
    </subcellularLocation>
</comment>
<keyword evidence="6" id="KW-0732">Signal</keyword>
<dbReference type="Pfam" id="PF08263">
    <property type="entry name" value="LRRNT_2"/>
    <property type="match status" value="1"/>
</dbReference>
<keyword evidence="3" id="KW-1003">Cell membrane</keyword>
<dbReference type="GeneID" id="120256369"/>
<protein>
    <submittedName>
        <fullName evidence="14">Receptor like protein 21-like</fullName>
    </submittedName>
</protein>
<keyword evidence="4" id="KW-0433">Leucine-rich repeat</keyword>
<evidence type="ECO:0000256" key="1">
    <source>
        <dbReference type="ARBA" id="ARBA00004251"/>
    </source>
</evidence>
<dbReference type="SMART" id="SM00369">
    <property type="entry name" value="LRR_TYP"/>
    <property type="match status" value="8"/>
</dbReference>
<dbReference type="InterPro" id="IPR001611">
    <property type="entry name" value="Leu-rich_rpt"/>
</dbReference>
<name>A0AB40AZ52_DIOCR</name>
<dbReference type="RefSeq" id="XP_039120004.1">
    <property type="nucleotide sequence ID" value="XM_039264070.1"/>
</dbReference>
<evidence type="ECO:0000256" key="11">
    <source>
        <dbReference type="SAM" id="Phobius"/>
    </source>
</evidence>
<keyword evidence="10" id="KW-0325">Glycoprotein</keyword>
<evidence type="ECO:0000256" key="10">
    <source>
        <dbReference type="ARBA" id="ARBA00023180"/>
    </source>
</evidence>
<accession>A0AB40AZ52</accession>
<keyword evidence="5 11" id="KW-0812">Transmembrane</keyword>
<feature type="transmembrane region" description="Helical" evidence="11">
    <location>
        <begin position="862"/>
        <end position="885"/>
    </location>
</feature>
<evidence type="ECO:0000313" key="14">
    <source>
        <dbReference type="RefSeq" id="XP_039120004.1"/>
    </source>
</evidence>
<dbReference type="SMART" id="SM00365">
    <property type="entry name" value="LRR_SD22"/>
    <property type="match status" value="8"/>
</dbReference>
<evidence type="ECO:0000313" key="13">
    <source>
        <dbReference type="Proteomes" id="UP001515500"/>
    </source>
</evidence>
<dbReference type="InterPro" id="IPR013210">
    <property type="entry name" value="LRR_N_plant-typ"/>
</dbReference>
<dbReference type="FunFam" id="3.80.10.10:FF:000111">
    <property type="entry name" value="LRR receptor-like serine/threonine-protein kinase ERECTA"/>
    <property type="match status" value="1"/>
</dbReference>
<evidence type="ECO:0000256" key="2">
    <source>
        <dbReference type="ARBA" id="ARBA00009592"/>
    </source>
</evidence>